<evidence type="ECO:0000313" key="3">
    <source>
        <dbReference type="Proteomes" id="UP000821837"/>
    </source>
</evidence>
<accession>A0A9D4QCD1</accession>
<evidence type="ECO:0000256" key="1">
    <source>
        <dbReference type="SAM" id="MobiDB-lite"/>
    </source>
</evidence>
<feature type="region of interest" description="Disordered" evidence="1">
    <location>
        <begin position="1"/>
        <end position="22"/>
    </location>
</feature>
<proteinExistence type="predicted"/>
<feature type="region of interest" description="Disordered" evidence="1">
    <location>
        <begin position="83"/>
        <end position="128"/>
    </location>
</feature>
<keyword evidence="3" id="KW-1185">Reference proteome</keyword>
<organism evidence="2 3">
    <name type="scientific">Rhipicephalus sanguineus</name>
    <name type="common">Brown dog tick</name>
    <name type="synonym">Ixodes sanguineus</name>
    <dbReference type="NCBI Taxonomy" id="34632"/>
    <lineage>
        <taxon>Eukaryota</taxon>
        <taxon>Metazoa</taxon>
        <taxon>Ecdysozoa</taxon>
        <taxon>Arthropoda</taxon>
        <taxon>Chelicerata</taxon>
        <taxon>Arachnida</taxon>
        <taxon>Acari</taxon>
        <taxon>Parasitiformes</taxon>
        <taxon>Ixodida</taxon>
        <taxon>Ixodoidea</taxon>
        <taxon>Ixodidae</taxon>
        <taxon>Rhipicephalinae</taxon>
        <taxon>Rhipicephalus</taxon>
        <taxon>Rhipicephalus</taxon>
    </lineage>
</organism>
<dbReference type="EMBL" id="JABSTV010001246">
    <property type="protein sequence ID" value="KAH7975676.1"/>
    <property type="molecule type" value="Genomic_DNA"/>
</dbReference>
<dbReference type="AlphaFoldDB" id="A0A9D4QCD1"/>
<evidence type="ECO:0000313" key="2">
    <source>
        <dbReference type="EMBL" id="KAH7975676.1"/>
    </source>
</evidence>
<name>A0A9D4QCD1_RHISA</name>
<reference evidence="2" key="2">
    <citation type="submission" date="2021-09" db="EMBL/GenBank/DDBJ databases">
        <authorList>
            <person name="Jia N."/>
            <person name="Wang J."/>
            <person name="Shi W."/>
            <person name="Du L."/>
            <person name="Sun Y."/>
            <person name="Zhan W."/>
            <person name="Jiang J."/>
            <person name="Wang Q."/>
            <person name="Zhang B."/>
            <person name="Ji P."/>
            <person name="Sakyi L.B."/>
            <person name="Cui X."/>
            <person name="Yuan T."/>
            <person name="Jiang B."/>
            <person name="Yang W."/>
            <person name="Lam T.T.-Y."/>
            <person name="Chang Q."/>
            <person name="Ding S."/>
            <person name="Wang X."/>
            <person name="Zhu J."/>
            <person name="Ruan X."/>
            <person name="Zhao L."/>
            <person name="Wei J."/>
            <person name="Que T."/>
            <person name="Du C."/>
            <person name="Cheng J."/>
            <person name="Dai P."/>
            <person name="Han X."/>
            <person name="Huang E."/>
            <person name="Gao Y."/>
            <person name="Liu J."/>
            <person name="Shao H."/>
            <person name="Ye R."/>
            <person name="Li L."/>
            <person name="Wei W."/>
            <person name="Wang X."/>
            <person name="Wang C."/>
            <person name="Huo Q."/>
            <person name="Li W."/>
            <person name="Guo W."/>
            <person name="Chen H."/>
            <person name="Chen S."/>
            <person name="Zhou L."/>
            <person name="Zhou L."/>
            <person name="Ni X."/>
            <person name="Tian J."/>
            <person name="Zhou Y."/>
            <person name="Sheng Y."/>
            <person name="Liu T."/>
            <person name="Pan Y."/>
            <person name="Xia L."/>
            <person name="Li J."/>
            <person name="Zhao F."/>
            <person name="Cao W."/>
        </authorList>
    </citation>
    <scope>NUCLEOTIDE SEQUENCE</scope>
    <source>
        <strain evidence="2">Rsan-2018</strain>
        <tissue evidence="2">Larvae</tissue>
    </source>
</reference>
<feature type="compositionally biased region" description="Basic and acidic residues" evidence="1">
    <location>
        <begin position="90"/>
        <end position="122"/>
    </location>
</feature>
<dbReference type="Proteomes" id="UP000821837">
    <property type="component" value="Chromosome 10"/>
</dbReference>
<protein>
    <submittedName>
        <fullName evidence="2">Uncharacterized protein</fullName>
    </submittedName>
</protein>
<reference evidence="2" key="1">
    <citation type="journal article" date="2020" name="Cell">
        <title>Large-Scale Comparative Analyses of Tick Genomes Elucidate Their Genetic Diversity and Vector Capacities.</title>
        <authorList>
            <consortium name="Tick Genome and Microbiome Consortium (TIGMIC)"/>
            <person name="Jia N."/>
            <person name="Wang J."/>
            <person name="Shi W."/>
            <person name="Du L."/>
            <person name="Sun Y."/>
            <person name="Zhan W."/>
            <person name="Jiang J.F."/>
            <person name="Wang Q."/>
            <person name="Zhang B."/>
            <person name="Ji P."/>
            <person name="Bell-Sakyi L."/>
            <person name="Cui X.M."/>
            <person name="Yuan T.T."/>
            <person name="Jiang B.G."/>
            <person name="Yang W.F."/>
            <person name="Lam T.T."/>
            <person name="Chang Q.C."/>
            <person name="Ding S.J."/>
            <person name="Wang X.J."/>
            <person name="Zhu J.G."/>
            <person name="Ruan X.D."/>
            <person name="Zhao L."/>
            <person name="Wei J.T."/>
            <person name="Ye R.Z."/>
            <person name="Que T.C."/>
            <person name="Du C.H."/>
            <person name="Zhou Y.H."/>
            <person name="Cheng J.X."/>
            <person name="Dai P.F."/>
            <person name="Guo W.B."/>
            <person name="Han X.H."/>
            <person name="Huang E.J."/>
            <person name="Li L.F."/>
            <person name="Wei W."/>
            <person name="Gao Y.C."/>
            <person name="Liu J.Z."/>
            <person name="Shao H.Z."/>
            <person name="Wang X."/>
            <person name="Wang C.C."/>
            <person name="Yang T.C."/>
            <person name="Huo Q.B."/>
            <person name="Li W."/>
            <person name="Chen H.Y."/>
            <person name="Chen S.E."/>
            <person name="Zhou L.G."/>
            <person name="Ni X.B."/>
            <person name="Tian J.H."/>
            <person name="Sheng Y."/>
            <person name="Liu T."/>
            <person name="Pan Y.S."/>
            <person name="Xia L.Y."/>
            <person name="Li J."/>
            <person name="Zhao F."/>
            <person name="Cao W.C."/>
        </authorList>
    </citation>
    <scope>NUCLEOTIDE SEQUENCE</scope>
    <source>
        <strain evidence="2">Rsan-2018</strain>
    </source>
</reference>
<comment type="caution">
    <text evidence="2">The sequence shown here is derived from an EMBL/GenBank/DDBJ whole genome shotgun (WGS) entry which is preliminary data.</text>
</comment>
<sequence>MCGPPSISPPVQGQSHDFSLPCNARRGRVRRACIRSRQRQNEERGGATQQVFSCVHYHTTQQEKKRKNARTVNKRTQLLRLTTAAPTHRLARESSLHKPSLHEREKVKKESLVARKTERDDGSGTSMPAASVSLLELANAHGSSLVPSKQTVASPGFQGD</sequence>
<gene>
    <name evidence="2" type="ORF">HPB52_004061</name>
</gene>